<name>A0A670KDW5_PODMU</name>
<dbReference type="AlphaFoldDB" id="A0A670KDW5"/>
<protein>
    <submittedName>
        <fullName evidence="5">Uncharacterized protein</fullName>
    </submittedName>
</protein>
<dbReference type="PANTHER" id="PTHR21444:SF14">
    <property type="entry name" value="COILED-COIL DOMAIN-CONTAINING PROTEIN 180"/>
    <property type="match status" value="1"/>
</dbReference>
<keyword evidence="2" id="KW-1133">Transmembrane helix</keyword>
<feature type="transmembrane region" description="Helical" evidence="2">
    <location>
        <begin position="135"/>
        <end position="157"/>
    </location>
</feature>
<reference evidence="5" key="2">
    <citation type="submission" date="2025-09" db="UniProtKB">
        <authorList>
            <consortium name="Ensembl"/>
        </authorList>
    </citation>
    <scope>IDENTIFICATION</scope>
</reference>
<feature type="region of interest" description="Disordered" evidence="1">
    <location>
        <begin position="1"/>
        <end position="33"/>
    </location>
</feature>
<dbReference type="Ensembl" id="ENSPMRT00000037715.1">
    <property type="protein sequence ID" value="ENSPMRP00000035578.1"/>
    <property type="gene ID" value="ENSPMRG00000023003.1"/>
</dbReference>
<accession>A0A670KDW5</accession>
<evidence type="ECO:0000259" key="3">
    <source>
        <dbReference type="Pfam" id="PF14643"/>
    </source>
</evidence>
<feature type="domain" description="DUF4456" evidence="4">
    <location>
        <begin position="892"/>
        <end position="992"/>
    </location>
</feature>
<evidence type="ECO:0000256" key="2">
    <source>
        <dbReference type="SAM" id="Phobius"/>
    </source>
</evidence>
<evidence type="ECO:0000313" key="6">
    <source>
        <dbReference type="Proteomes" id="UP000472272"/>
    </source>
</evidence>
<organism evidence="5 6">
    <name type="scientific">Podarcis muralis</name>
    <name type="common">Wall lizard</name>
    <name type="synonym">Lacerta muralis</name>
    <dbReference type="NCBI Taxonomy" id="64176"/>
    <lineage>
        <taxon>Eukaryota</taxon>
        <taxon>Metazoa</taxon>
        <taxon>Chordata</taxon>
        <taxon>Craniata</taxon>
        <taxon>Vertebrata</taxon>
        <taxon>Euteleostomi</taxon>
        <taxon>Lepidosauria</taxon>
        <taxon>Squamata</taxon>
        <taxon>Bifurcata</taxon>
        <taxon>Unidentata</taxon>
        <taxon>Episquamata</taxon>
        <taxon>Laterata</taxon>
        <taxon>Lacertibaenia</taxon>
        <taxon>Lacertidae</taxon>
        <taxon>Podarcis</taxon>
    </lineage>
</organism>
<evidence type="ECO:0000259" key="4">
    <source>
        <dbReference type="Pfam" id="PF14644"/>
    </source>
</evidence>
<dbReference type="InterPro" id="IPR028089">
    <property type="entry name" value="DUF4455"/>
</dbReference>
<evidence type="ECO:0000313" key="5">
    <source>
        <dbReference type="Ensembl" id="ENSPMRP00000035578.1"/>
    </source>
</evidence>
<feature type="domain" description="DUF4455" evidence="3">
    <location>
        <begin position="245"/>
        <end position="303"/>
    </location>
</feature>
<sequence>MTAVPGDSQSGHGRNDHWKERRGKKHHSASTAAQPGTFICPSCNKTSLSHIGLSSPTKAHSSIINLVRTLGEARSKIAQYKLPQIPGTIPLVRDVETCSGNGFLSHRQQMWVEGMPNDDVTENPVFDYIVLCKKFPLMCIFILFFIYVTHFSNTYILMHIVSSKPWQVLPIRSSSLFQEMEVCFLEPGKLFLTKLSESDRTIESLFQVSAENLHLETYTMEVREFFISLKKRDSLATLIYIFQFQMINQALLANRRAIAKLFVNLMEADLKGDIFYHRKLEERIKTWRAKWKQKIIYSFRSEISFIYLFRVFVLCSSCKSGSQACIQLVKTRQSLSSDTHNVQYLMKIRLQYEKVCQECLSKVQECKNKLIDKKICTEKEAERIVNPNFYQLVGKLQGRFEQEDHLEQLVKHTEINCRNVYQYFQDALTLFDTHKCNLVRHENELHSKMNECRNKHENLNKVRAGVWFSEGWEDREYNVVGCIRDLGGDRKKKGCWQISEGCPKFPFLLFPHHRIRLQFFEHLENWYSETLSKAWVIVDSKKEEISAELQLRAHLHEPRRERIEKDIYDVRMAELRFHNDRLVRHCSGVVEALNKEKAAFSKLREDQNRVSKTFRRKIQDMENIFLMETRAEKLLSLSNNMRTELIDHVEVMQLSLRSYRQYLEEALGKLRDANTDFLKACRLFADGGNFSPEELDGFIKRLHKESGRIEFVEGLIMIDLEKMESSYLEQATEVINRYESKFRFLALDRLFIEKIQRFLTNTQVKIKTEVQINDEYFILLYCQSGERQAWSFLLYPQLNDFLPKALKGSRLLPWMFDKPLLILSSPLALESKTFVMGVECTSLLNPSRMGKPAFDDAAISAQQGCPCISVALFCCPRAQNLHPALFSILFHVPKEFYKKEKHQITRPEYLQETYDLCVDVLGQKLLMYLLQVDEYRVACISEFRDQLKSFEEQLPHIVRMIIGKLHQDHEQLFMDSIEQIRHNLQEQMQKWDIAKVGCVSTLEGTTLFLPPPGPSVLRQENTFSSPCTSHHRRIPTKMGTETSTTGFSGPHPCKLLQERNCEQHHGRGDSGTKVKLSHSLLPLPRRVTFLVQFYYIYVSRSQSGQYCCPLAS</sequence>
<dbReference type="Pfam" id="PF14643">
    <property type="entry name" value="DUF4455"/>
    <property type="match status" value="2"/>
</dbReference>
<keyword evidence="6" id="KW-1185">Reference proteome</keyword>
<dbReference type="GeneTree" id="ENSGT00940000153246"/>
<dbReference type="Pfam" id="PF14644">
    <property type="entry name" value="DUF4456"/>
    <property type="match status" value="1"/>
</dbReference>
<reference evidence="5" key="1">
    <citation type="submission" date="2025-08" db="UniProtKB">
        <authorList>
            <consortium name="Ensembl"/>
        </authorList>
    </citation>
    <scope>IDENTIFICATION</scope>
</reference>
<dbReference type="InterPro" id="IPR027914">
    <property type="entry name" value="DUF4456"/>
</dbReference>
<evidence type="ECO:0000256" key="1">
    <source>
        <dbReference type="SAM" id="MobiDB-lite"/>
    </source>
</evidence>
<dbReference type="OMA" id="XPERIST"/>
<feature type="region of interest" description="Disordered" evidence="1">
    <location>
        <begin position="1028"/>
        <end position="1049"/>
    </location>
</feature>
<keyword evidence="2" id="KW-0472">Membrane</keyword>
<dbReference type="PANTHER" id="PTHR21444">
    <property type="entry name" value="COILED-COIL DOMAIN-CONTAINING PROTEIN 180"/>
    <property type="match status" value="1"/>
</dbReference>
<feature type="domain" description="DUF4455" evidence="3">
    <location>
        <begin position="338"/>
        <end position="461"/>
    </location>
</feature>
<dbReference type="Proteomes" id="UP000472272">
    <property type="component" value="Unplaced"/>
</dbReference>
<keyword evidence="2" id="KW-0812">Transmembrane</keyword>
<proteinExistence type="predicted"/>